<protein>
    <submittedName>
        <fullName evidence="2">Uncharacterized protein</fullName>
    </submittedName>
</protein>
<keyword evidence="1" id="KW-1133">Transmembrane helix</keyword>
<evidence type="ECO:0000313" key="3">
    <source>
        <dbReference type="Proteomes" id="UP000310158"/>
    </source>
</evidence>
<organism evidence="2 3">
    <name type="scientific">Bondarzewia mesenterica</name>
    <dbReference type="NCBI Taxonomy" id="1095465"/>
    <lineage>
        <taxon>Eukaryota</taxon>
        <taxon>Fungi</taxon>
        <taxon>Dikarya</taxon>
        <taxon>Basidiomycota</taxon>
        <taxon>Agaricomycotina</taxon>
        <taxon>Agaricomycetes</taxon>
        <taxon>Russulales</taxon>
        <taxon>Bondarzewiaceae</taxon>
        <taxon>Bondarzewia</taxon>
    </lineage>
</organism>
<accession>A0A4S4L4M4</accession>
<dbReference type="EMBL" id="SGPL01000978">
    <property type="protein sequence ID" value="THH05658.1"/>
    <property type="molecule type" value="Genomic_DNA"/>
</dbReference>
<dbReference type="OrthoDB" id="3046318at2759"/>
<feature type="transmembrane region" description="Helical" evidence="1">
    <location>
        <begin position="126"/>
        <end position="146"/>
    </location>
</feature>
<evidence type="ECO:0000256" key="1">
    <source>
        <dbReference type="SAM" id="Phobius"/>
    </source>
</evidence>
<keyword evidence="1" id="KW-0472">Membrane</keyword>
<sequence length="231" mass="25804">HQEQFPIWGRSLRSIRPFCLSAVKLDFPSSSSHSFFSKNVHRHPTFVNFCITIIIYSIVFSLLIYSGQYRLAEPNKSLCIAQASMIMGILPMVCVAGLAAVIQLWATFQDPGSIIFSLSSKTYSTIVLLVMPYLAFLGYTIAGVIVGSRYPKLVKPSNGIYCFHKINVIRLYAEPIPCMVVMATTAGFERTFARETSSVQDTNTLIFFTSRDPDPMVSTMDQRQTNFPSGN</sequence>
<proteinExistence type="predicted"/>
<reference evidence="2 3" key="1">
    <citation type="submission" date="2019-02" db="EMBL/GenBank/DDBJ databases">
        <title>Genome sequencing of the rare red list fungi Bondarzewia mesenterica.</title>
        <authorList>
            <person name="Buettner E."/>
            <person name="Kellner H."/>
        </authorList>
    </citation>
    <scope>NUCLEOTIDE SEQUENCE [LARGE SCALE GENOMIC DNA]</scope>
    <source>
        <strain evidence="2 3">DSM 108281</strain>
    </source>
</reference>
<comment type="caution">
    <text evidence="2">The sequence shown here is derived from an EMBL/GenBank/DDBJ whole genome shotgun (WGS) entry which is preliminary data.</text>
</comment>
<evidence type="ECO:0000313" key="2">
    <source>
        <dbReference type="EMBL" id="THH05658.1"/>
    </source>
</evidence>
<feature type="transmembrane region" description="Helical" evidence="1">
    <location>
        <begin position="46"/>
        <end position="65"/>
    </location>
</feature>
<keyword evidence="3" id="KW-1185">Reference proteome</keyword>
<feature type="transmembrane region" description="Helical" evidence="1">
    <location>
        <begin position="86"/>
        <end position="106"/>
    </location>
</feature>
<keyword evidence="1" id="KW-0812">Transmembrane</keyword>
<dbReference type="AlphaFoldDB" id="A0A4S4L4M4"/>
<gene>
    <name evidence="2" type="ORF">EW146_g9842</name>
</gene>
<name>A0A4S4L4M4_9AGAM</name>
<feature type="non-terminal residue" evidence="2">
    <location>
        <position position="1"/>
    </location>
</feature>
<dbReference type="Proteomes" id="UP000310158">
    <property type="component" value="Unassembled WGS sequence"/>
</dbReference>